<evidence type="ECO:0000313" key="2">
    <source>
        <dbReference type="Proteomes" id="UP000008177"/>
    </source>
</evidence>
<accession>G2YVM8</accession>
<gene>
    <name evidence="1" type="ORF">BofuT4_P152380.1</name>
</gene>
<dbReference type="AlphaFoldDB" id="G2YVM8"/>
<dbReference type="InParanoid" id="G2YVM8"/>
<dbReference type="HOGENOM" id="CLU_3050114_0_0_1"/>
<sequence length="54" mass="6193">MSGWMGVRYLDLDISRDCSALQGRVLDGSVERAMVTDEKLGVIVRQHCRWWIPS</sequence>
<proteinExistence type="predicted"/>
<dbReference type="Proteomes" id="UP000008177">
    <property type="component" value="Unplaced contigs"/>
</dbReference>
<name>G2YVM8_BOTF4</name>
<reference evidence="2" key="1">
    <citation type="journal article" date="2011" name="PLoS Genet.">
        <title>Genomic analysis of the necrotrophic fungal pathogens Sclerotinia sclerotiorum and Botrytis cinerea.</title>
        <authorList>
            <person name="Amselem J."/>
            <person name="Cuomo C.A."/>
            <person name="van Kan J.A."/>
            <person name="Viaud M."/>
            <person name="Benito E.P."/>
            <person name="Couloux A."/>
            <person name="Coutinho P.M."/>
            <person name="de Vries R.P."/>
            <person name="Dyer P.S."/>
            <person name="Fillinger S."/>
            <person name="Fournier E."/>
            <person name="Gout L."/>
            <person name="Hahn M."/>
            <person name="Kohn L."/>
            <person name="Lapalu N."/>
            <person name="Plummer K.M."/>
            <person name="Pradier J.M."/>
            <person name="Quevillon E."/>
            <person name="Sharon A."/>
            <person name="Simon A."/>
            <person name="ten Have A."/>
            <person name="Tudzynski B."/>
            <person name="Tudzynski P."/>
            <person name="Wincker P."/>
            <person name="Andrew M."/>
            <person name="Anthouard V."/>
            <person name="Beever R.E."/>
            <person name="Beffa R."/>
            <person name="Benoit I."/>
            <person name="Bouzid O."/>
            <person name="Brault B."/>
            <person name="Chen Z."/>
            <person name="Choquer M."/>
            <person name="Collemare J."/>
            <person name="Cotton P."/>
            <person name="Danchin E.G."/>
            <person name="Da Silva C."/>
            <person name="Gautier A."/>
            <person name="Giraud C."/>
            <person name="Giraud T."/>
            <person name="Gonzalez C."/>
            <person name="Grossetete S."/>
            <person name="Guldener U."/>
            <person name="Henrissat B."/>
            <person name="Howlett B.J."/>
            <person name="Kodira C."/>
            <person name="Kretschmer M."/>
            <person name="Lappartient A."/>
            <person name="Leroch M."/>
            <person name="Levis C."/>
            <person name="Mauceli E."/>
            <person name="Neuveglise C."/>
            <person name="Oeser B."/>
            <person name="Pearson M."/>
            <person name="Poulain J."/>
            <person name="Poussereau N."/>
            <person name="Quesneville H."/>
            <person name="Rascle C."/>
            <person name="Schumacher J."/>
            <person name="Segurens B."/>
            <person name="Sexton A."/>
            <person name="Silva E."/>
            <person name="Sirven C."/>
            <person name="Soanes D.M."/>
            <person name="Talbot N.J."/>
            <person name="Templeton M."/>
            <person name="Yandava C."/>
            <person name="Yarden O."/>
            <person name="Zeng Q."/>
            <person name="Rollins J.A."/>
            <person name="Lebrun M.H."/>
            <person name="Dickman M."/>
        </authorList>
    </citation>
    <scope>NUCLEOTIDE SEQUENCE [LARGE SCALE GENOMIC DNA]</scope>
    <source>
        <strain evidence="2">T4</strain>
    </source>
</reference>
<dbReference type="EMBL" id="FQ790357">
    <property type="protein sequence ID" value="CCD55676.1"/>
    <property type="molecule type" value="Genomic_DNA"/>
</dbReference>
<evidence type="ECO:0000313" key="1">
    <source>
        <dbReference type="EMBL" id="CCD55676.1"/>
    </source>
</evidence>
<protein>
    <submittedName>
        <fullName evidence="1">Uncharacterized protein</fullName>
    </submittedName>
</protein>
<organism evidence="1 2">
    <name type="scientific">Botryotinia fuckeliana (strain T4)</name>
    <name type="common">Noble rot fungus</name>
    <name type="synonym">Botrytis cinerea</name>
    <dbReference type="NCBI Taxonomy" id="999810"/>
    <lineage>
        <taxon>Eukaryota</taxon>
        <taxon>Fungi</taxon>
        <taxon>Dikarya</taxon>
        <taxon>Ascomycota</taxon>
        <taxon>Pezizomycotina</taxon>
        <taxon>Leotiomycetes</taxon>
        <taxon>Helotiales</taxon>
        <taxon>Sclerotiniaceae</taxon>
        <taxon>Botrytis</taxon>
    </lineage>
</organism>